<evidence type="ECO:0000313" key="1">
    <source>
        <dbReference type="EMBL" id="GBN04423.1"/>
    </source>
</evidence>
<keyword evidence="2" id="KW-1185">Reference proteome</keyword>
<name>A0A4Y2KSF7_ARAVE</name>
<dbReference type="Proteomes" id="UP000499080">
    <property type="component" value="Unassembled WGS sequence"/>
</dbReference>
<reference evidence="1 2" key="1">
    <citation type="journal article" date="2019" name="Sci. Rep.">
        <title>Orb-weaving spider Araneus ventricosus genome elucidates the spidroin gene catalogue.</title>
        <authorList>
            <person name="Kono N."/>
            <person name="Nakamura H."/>
            <person name="Ohtoshi R."/>
            <person name="Moran D.A.P."/>
            <person name="Shinohara A."/>
            <person name="Yoshida Y."/>
            <person name="Fujiwara M."/>
            <person name="Mori M."/>
            <person name="Tomita M."/>
            <person name="Arakawa K."/>
        </authorList>
    </citation>
    <scope>NUCLEOTIDE SEQUENCE [LARGE SCALE GENOMIC DNA]</scope>
</reference>
<dbReference type="AlphaFoldDB" id="A0A4Y2KSF7"/>
<dbReference type="EMBL" id="BGPR01004883">
    <property type="protein sequence ID" value="GBN04423.1"/>
    <property type="molecule type" value="Genomic_DNA"/>
</dbReference>
<proteinExistence type="predicted"/>
<accession>A0A4Y2KSF7</accession>
<organism evidence="1 2">
    <name type="scientific">Araneus ventricosus</name>
    <name type="common">Orbweaver spider</name>
    <name type="synonym">Epeira ventricosa</name>
    <dbReference type="NCBI Taxonomy" id="182803"/>
    <lineage>
        <taxon>Eukaryota</taxon>
        <taxon>Metazoa</taxon>
        <taxon>Ecdysozoa</taxon>
        <taxon>Arthropoda</taxon>
        <taxon>Chelicerata</taxon>
        <taxon>Arachnida</taxon>
        <taxon>Araneae</taxon>
        <taxon>Araneomorphae</taxon>
        <taxon>Entelegynae</taxon>
        <taxon>Araneoidea</taxon>
        <taxon>Araneidae</taxon>
        <taxon>Araneus</taxon>
    </lineage>
</organism>
<evidence type="ECO:0000313" key="2">
    <source>
        <dbReference type="Proteomes" id="UP000499080"/>
    </source>
</evidence>
<dbReference type="OrthoDB" id="6485787at2759"/>
<gene>
    <name evidence="1" type="ORF">AVEN_230445_1</name>
</gene>
<protein>
    <submittedName>
        <fullName evidence="1">Uncharacterized protein</fullName>
    </submittedName>
</protein>
<sequence>MGKRKSGALSGQQISSNFSKVTNFPTFFMIKRNSTANETFHTVSPFLVEKAITETVGDVKSTKKLRSGDLLVEVHSRKQSQQIVKLKIFSNIPMSVSPHPLRGTSSLGVTGFTTPRYPSVLSPSIFSSP</sequence>
<comment type="caution">
    <text evidence="1">The sequence shown here is derived from an EMBL/GenBank/DDBJ whole genome shotgun (WGS) entry which is preliminary data.</text>
</comment>